<comment type="caution">
    <text evidence="2">The sequence shown here is derived from an EMBL/GenBank/DDBJ whole genome shotgun (WGS) entry which is preliminary data.</text>
</comment>
<accession>A0A326S2N6</accession>
<sequence>MKRHKQDKEGLINQISEVGTEWKDEFSTLFLETVNKNIYQQKGEINEKHLKTLLDENFEIGITFIRIILEKSKDEFQETLKIIFSDSKIAIGKKGYLENKEEYINKLKSLNLIFLINSLKSKKITWADIIEERLKHGRGSAIKGQKRGKNLEDFVENIIKEVFSEYVVRKSFLGAKGISTAKADFCIPSTENPSIVIEVKAYGATGSKQSDVIGDVKKIIDEKRNDTFFLLFTDGITWKSRLKDFERLIEFQNLGNIYRIYTQKMKTEFLEDLIQLKKEMGIK</sequence>
<keyword evidence="3" id="KW-1185">Reference proteome</keyword>
<protein>
    <submittedName>
        <fullName evidence="2">DpnII restriction endonuclease</fullName>
    </submittedName>
</protein>
<reference evidence="2 3" key="1">
    <citation type="submission" date="2018-06" db="EMBL/GenBank/DDBJ databases">
        <title>Genomic Encyclopedia of Archaeal and Bacterial Type Strains, Phase II (KMG-II): from individual species to whole genera.</title>
        <authorList>
            <person name="Goeker M."/>
        </authorList>
    </citation>
    <scope>NUCLEOTIDE SEQUENCE [LARGE SCALE GENOMIC DNA]</scope>
    <source>
        <strain evidence="2 3">T4</strain>
    </source>
</reference>
<evidence type="ECO:0000259" key="1">
    <source>
        <dbReference type="Pfam" id="PF04556"/>
    </source>
</evidence>
<dbReference type="OrthoDB" id="1495443at2"/>
<dbReference type="GO" id="GO:0003677">
    <property type="term" value="F:DNA binding"/>
    <property type="evidence" value="ECO:0007669"/>
    <property type="project" value="InterPro"/>
</dbReference>
<dbReference type="AlphaFoldDB" id="A0A326S2N6"/>
<keyword evidence="2" id="KW-0378">Hydrolase</keyword>
<evidence type="ECO:0000313" key="2">
    <source>
        <dbReference type="EMBL" id="PZV84010.1"/>
    </source>
</evidence>
<organism evidence="2 3">
    <name type="scientific">Algoriphagus aquaeductus</name>
    <dbReference type="NCBI Taxonomy" id="475299"/>
    <lineage>
        <taxon>Bacteria</taxon>
        <taxon>Pseudomonadati</taxon>
        <taxon>Bacteroidota</taxon>
        <taxon>Cytophagia</taxon>
        <taxon>Cytophagales</taxon>
        <taxon>Cyclobacteriaceae</taxon>
        <taxon>Algoriphagus</taxon>
    </lineage>
</organism>
<proteinExistence type="predicted"/>
<dbReference type="GO" id="GO:0009036">
    <property type="term" value="F:type II site-specific deoxyribonuclease activity"/>
    <property type="evidence" value="ECO:0007669"/>
    <property type="project" value="InterPro"/>
</dbReference>
<dbReference type="RefSeq" id="WP_111392609.1">
    <property type="nucleotide sequence ID" value="NZ_QKTX01000005.1"/>
</dbReference>
<name>A0A326S2N6_9BACT</name>
<dbReference type="InterPro" id="IPR007637">
    <property type="entry name" value="Restrct_endonuc_II_DpnII-like"/>
</dbReference>
<evidence type="ECO:0000313" key="3">
    <source>
        <dbReference type="Proteomes" id="UP000248917"/>
    </source>
</evidence>
<dbReference type="GO" id="GO:0009307">
    <property type="term" value="P:DNA restriction-modification system"/>
    <property type="evidence" value="ECO:0007669"/>
    <property type="project" value="InterPro"/>
</dbReference>
<dbReference type="Pfam" id="PF04556">
    <property type="entry name" value="DpnII"/>
    <property type="match status" value="1"/>
</dbReference>
<dbReference type="Proteomes" id="UP000248917">
    <property type="component" value="Unassembled WGS sequence"/>
</dbReference>
<keyword evidence="2" id="KW-0540">Nuclease</keyword>
<gene>
    <name evidence="2" type="ORF">CLV31_105237</name>
</gene>
<dbReference type="EMBL" id="QKTX01000005">
    <property type="protein sequence ID" value="PZV84010.1"/>
    <property type="molecule type" value="Genomic_DNA"/>
</dbReference>
<keyword evidence="2" id="KW-0255">Endonuclease</keyword>
<feature type="domain" description="Restriction endonuclease type II DpnII-like" evidence="1">
    <location>
        <begin position="146"/>
        <end position="260"/>
    </location>
</feature>